<keyword evidence="1" id="KW-0560">Oxidoreductase</keyword>
<reference evidence="4" key="1">
    <citation type="submission" date="2022-10" db="EMBL/GenBank/DDBJ databases">
        <authorList>
            <person name="Chen Y."/>
            <person name="Dougan E. K."/>
            <person name="Chan C."/>
            <person name="Rhodes N."/>
            <person name="Thang M."/>
        </authorList>
    </citation>
    <scope>NUCLEOTIDE SEQUENCE</scope>
</reference>
<dbReference type="InterPro" id="IPR050740">
    <property type="entry name" value="Aldehyde_DH_Superfamily"/>
</dbReference>
<evidence type="ECO:0000256" key="1">
    <source>
        <dbReference type="ARBA" id="ARBA00023002"/>
    </source>
</evidence>
<feature type="compositionally biased region" description="Basic and acidic residues" evidence="2">
    <location>
        <begin position="1"/>
        <end position="11"/>
    </location>
</feature>
<comment type="caution">
    <text evidence="4">The sequence shown here is derived from an EMBL/GenBank/DDBJ whole genome shotgun (WGS) entry which is preliminary data.</text>
</comment>
<dbReference type="OrthoDB" id="445955at2759"/>
<reference evidence="5" key="2">
    <citation type="submission" date="2024-04" db="EMBL/GenBank/DDBJ databases">
        <authorList>
            <person name="Chen Y."/>
            <person name="Shah S."/>
            <person name="Dougan E. K."/>
            <person name="Thang M."/>
            <person name="Chan C."/>
        </authorList>
    </citation>
    <scope>NUCLEOTIDE SEQUENCE [LARGE SCALE GENOMIC DNA]</scope>
</reference>
<dbReference type="InterPro" id="IPR016161">
    <property type="entry name" value="Ald_DH/histidinol_DH"/>
</dbReference>
<keyword evidence="6" id="KW-1185">Reference proteome</keyword>
<evidence type="ECO:0000313" key="6">
    <source>
        <dbReference type="Proteomes" id="UP001152797"/>
    </source>
</evidence>
<dbReference type="GO" id="GO:0016491">
    <property type="term" value="F:oxidoreductase activity"/>
    <property type="evidence" value="ECO:0007669"/>
    <property type="project" value="UniProtKB-KW"/>
</dbReference>
<organism evidence="4">
    <name type="scientific">Cladocopium goreaui</name>
    <dbReference type="NCBI Taxonomy" id="2562237"/>
    <lineage>
        <taxon>Eukaryota</taxon>
        <taxon>Sar</taxon>
        <taxon>Alveolata</taxon>
        <taxon>Dinophyceae</taxon>
        <taxon>Suessiales</taxon>
        <taxon>Symbiodiniaceae</taxon>
        <taxon>Cladocopium</taxon>
    </lineage>
</organism>
<dbReference type="InterPro" id="IPR016162">
    <property type="entry name" value="Ald_DH_N"/>
</dbReference>
<feature type="region of interest" description="Disordered" evidence="2">
    <location>
        <begin position="1"/>
        <end position="27"/>
    </location>
</feature>
<dbReference type="Gene3D" id="3.40.605.10">
    <property type="entry name" value="Aldehyde Dehydrogenase, Chain A, domain 1"/>
    <property type="match status" value="1"/>
</dbReference>
<name>A0A9P1BJD2_9DINO</name>
<dbReference type="PANTHER" id="PTHR43353:SF5">
    <property type="entry name" value="SUCCINATE-SEMIALDEHYDE DEHYDROGENASE, MITOCHONDRIAL"/>
    <property type="match status" value="1"/>
</dbReference>
<dbReference type="AlphaFoldDB" id="A0A9P1BJD2"/>
<protein>
    <recommendedName>
        <fullName evidence="3">Aldehyde dehydrogenase domain-containing protein</fullName>
    </recommendedName>
</protein>
<dbReference type="InterPro" id="IPR015590">
    <property type="entry name" value="Aldehyde_DH_dom"/>
</dbReference>
<evidence type="ECO:0000259" key="3">
    <source>
        <dbReference type="Pfam" id="PF00171"/>
    </source>
</evidence>
<gene>
    <name evidence="4" type="ORF">C1SCF055_LOCUS2178</name>
</gene>
<evidence type="ECO:0000256" key="2">
    <source>
        <dbReference type="SAM" id="MobiDB-lite"/>
    </source>
</evidence>
<dbReference type="EMBL" id="CAMXCT010000092">
    <property type="protein sequence ID" value="CAI3973705.1"/>
    <property type="molecule type" value="Genomic_DNA"/>
</dbReference>
<dbReference type="PANTHER" id="PTHR43353">
    <property type="entry name" value="SUCCINATE-SEMIALDEHYDE DEHYDROGENASE, MITOCHONDRIAL"/>
    <property type="match status" value="1"/>
</dbReference>
<evidence type="ECO:0000313" key="4">
    <source>
        <dbReference type="EMBL" id="CAI3973705.1"/>
    </source>
</evidence>
<dbReference type="SUPFAM" id="SSF53720">
    <property type="entry name" value="ALDH-like"/>
    <property type="match status" value="1"/>
</dbReference>
<feature type="domain" description="Aldehyde dehydrogenase" evidence="3">
    <location>
        <begin position="561"/>
        <end position="771"/>
    </location>
</feature>
<accession>A0A9P1BJD2</accession>
<proteinExistence type="predicted"/>
<dbReference type="EMBL" id="CAMXCT020000092">
    <property type="protein sequence ID" value="CAL1127080.1"/>
    <property type="molecule type" value="Genomic_DNA"/>
</dbReference>
<sequence>MTNYSKWDKFAADLASDTEEEEEKQLGDYTSKKACFIHVPPGDFTRKEQLCEMLEEDPDFEAPSSTAAGIVSEGEQPEPGVMRALEKYKWSSVTSSFIPGYNPGGGSDDLWRLFFDDNFLTSQKEPNRAARALLGVEGRPIFDPMVGAFENGLHRDTLRSSDSLRLAVYTENIGGYDAVRMDNIARVPTGMKAFYFLDEETMKKNKRALEKWQENGWTIQPYKMVEGTKYINALRLTTKKLKFQAPSFLTDGKKFDWLIHHDANIRMNLERMATFLRARQESALVLLDYCYEYPQCCGEGRGIECFKHSTGFYINQAPLLTPEKISTSLDKMKSWRDFVMAKIKKKQMSMPHFYKLNVMIRNLQHKKAAQVKDAFDKVYQKSHEMQRDQPILPVYLADHNLTQDIAVVSRYKSLGSFVVSCVNRGTGIERPISRKEVADLIMRRQQGGDAERISREHEDQRARMEAFSKLEAQGLTMVGPAMPCYLGSASAGLQTPGYRPRRAREMMSIGKPEVSQDSEAFKTRPFVDGAKTLIGGQVKPWAGISEIFSPIYCQETGDRICIGRQATMSPKEAMEAVQAASKAWDLGRGEWPQRTLQQRISAVEKLVSKLKEKRMEIAKVLQWEICKNDADSVKEFDRTMDFVSALIDTARKLNSGGAICQEGIHAILKRSPMGVMMNLGPSNYPFNETYATLIPAILMGNSIVMKVPNTGGLAHFLTMEAYAECFPPGVVNFISGRGRDTMPPCMESGLVDMFAFIGSSKAADALVKACAWHGQESHPGRMEKEDIKNRQITLVPCQCYF</sequence>
<dbReference type="Proteomes" id="UP001152797">
    <property type="component" value="Unassembled WGS sequence"/>
</dbReference>
<dbReference type="Pfam" id="PF00171">
    <property type="entry name" value="Aldedh"/>
    <property type="match status" value="1"/>
</dbReference>
<dbReference type="EMBL" id="CAMXCT030000092">
    <property type="protein sequence ID" value="CAL4761017.1"/>
    <property type="molecule type" value="Genomic_DNA"/>
</dbReference>
<evidence type="ECO:0000313" key="5">
    <source>
        <dbReference type="EMBL" id="CAL1127080.1"/>
    </source>
</evidence>